<keyword evidence="3" id="KW-1185">Reference proteome</keyword>
<keyword evidence="1" id="KW-0812">Transmembrane</keyword>
<accession>W6AKH0</accession>
<proteinExistence type="predicted"/>
<evidence type="ECO:0000256" key="1">
    <source>
        <dbReference type="SAM" id="Phobius"/>
    </source>
</evidence>
<evidence type="ECO:0000313" key="3">
    <source>
        <dbReference type="Proteomes" id="UP000019260"/>
    </source>
</evidence>
<dbReference type="EMBL" id="CP006720">
    <property type="protein sequence ID" value="AHI57536.1"/>
    <property type="molecule type" value="Genomic_DNA"/>
</dbReference>
<keyword evidence="1" id="KW-0472">Membrane</keyword>
<dbReference type="AlphaFoldDB" id="W6AKH0"/>
<name>W6AKH0_9MOLU</name>
<dbReference type="Proteomes" id="UP000019260">
    <property type="component" value="Chromosome"/>
</dbReference>
<dbReference type="HOGENOM" id="CLU_2958471_0_0_14"/>
<keyword evidence="1" id="KW-1133">Transmembrane helix</keyword>
<sequence length="59" mass="6686">MSINETALFTKSLAFSCFSAIAKLAFLIAVLIEDLNDLLAKLAFSFFFDSFNLWFDICH</sequence>
<evidence type="ECO:0000313" key="2">
    <source>
        <dbReference type="EMBL" id="AHI57536.1"/>
    </source>
</evidence>
<dbReference type="STRING" id="838561.P344_00815"/>
<feature type="transmembrane region" description="Helical" evidence="1">
    <location>
        <begin position="12"/>
        <end position="32"/>
    </location>
</feature>
<reference evidence="2 3" key="1">
    <citation type="submission" date="2013-09" db="EMBL/GenBank/DDBJ databases">
        <title>Complete genome sequence of Spiroplasma mirum suckling mouse cataract agent.</title>
        <authorList>
            <person name="Landry C.A."/>
            <person name="Bastian F.O."/>
            <person name="Thune R.L."/>
        </authorList>
    </citation>
    <scope>NUCLEOTIDE SEQUENCE [LARGE SCALE GENOMIC DNA]</scope>
    <source>
        <strain evidence="2 3">SMCA</strain>
    </source>
</reference>
<dbReference type="KEGG" id="smia:P344_00815"/>
<protein>
    <submittedName>
        <fullName evidence="2">Uncharacterized protein</fullName>
    </submittedName>
</protein>
<gene>
    <name evidence="2" type="ORF">P344_00815</name>
</gene>
<organism evidence="2 3">
    <name type="scientific">Spiroplasma mirum ATCC 29335</name>
    <dbReference type="NCBI Taxonomy" id="838561"/>
    <lineage>
        <taxon>Bacteria</taxon>
        <taxon>Bacillati</taxon>
        <taxon>Mycoplasmatota</taxon>
        <taxon>Mollicutes</taxon>
        <taxon>Entomoplasmatales</taxon>
        <taxon>Spiroplasmataceae</taxon>
        <taxon>Spiroplasma</taxon>
    </lineage>
</organism>